<dbReference type="PROSITE" id="PS50104">
    <property type="entry name" value="TIR"/>
    <property type="match status" value="1"/>
</dbReference>
<accession>A0ABW4A0S7</accession>
<comment type="caution">
    <text evidence="2">The sequence shown here is derived from an EMBL/GenBank/DDBJ whole genome shotgun (WGS) entry which is preliminary data.</text>
</comment>
<dbReference type="SMART" id="SM00255">
    <property type="entry name" value="TIR"/>
    <property type="match status" value="1"/>
</dbReference>
<dbReference type="EMBL" id="JBHTMK010000004">
    <property type="protein sequence ID" value="MFD1364013.1"/>
    <property type="molecule type" value="Genomic_DNA"/>
</dbReference>
<dbReference type="InterPro" id="IPR035897">
    <property type="entry name" value="Toll_tir_struct_dom_sf"/>
</dbReference>
<gene>
    <name evidence="2" type="ORF">ACFQ5G_01505</name>
</gene>
<feature type="domain" description="TIR" evidence="1">
    <location>
        <begin position="3"/>
        <end position="149"/>
    </location>
</feature>
<dbReference type="RefSeq" id="WP_317794070.1">
    <property type="nucleotide sequence ID" value="NZ_AP028461.1"/>
</dbReference>
<protein>
    <submittedName>
        <fullName evidence="2">Toll/interleukin-1 receptor domain-containing protein</fullName>
    </submittedName>
</protein>
<reference evidence="3" key="1">
    <citation type="journal article" date="2019" name="Int. J. Syst. Evol. Microbiol.">
        <title>The Global Catalogue of Microorganisms (GCM) 10K type strain sequencing project: providing services to taxonomists for standard genome sequencing and annotation.</title>
        <authorList>
            <consortium name="The Broad Institute Genomics Platform"/>
            <consortium name="The Broad Institute Genome Sequencing Center for Infectious Disease"/>
            <person name="Wu L."/>
            <person name="Ma J."/>
        </authorList>
    </citation>
    <scope>NUCLEOTIDE SEQUENCE [LARGE SCALE GENOMIC DNA]</scope>
    <source>
        <strain evidence="3">CCM 7526</strain>
    </source>
</reference>
<keyword evidence="2" id="KW-0675">Receptor</keyword>
<evidence type="ECO:0000259" key="1">
    <source>
        <dbReference type="PROSITE" id="PS50104"/>
    </source>
</evidence>
<name>A0ABW4A0S7_9ACTN</name>
<dbReference type="SUPFAM" id="SSF52200">
    <property type="entry name" value="Toll/Interleukin receptor TIR domain"/>
    <property type="match status" value="1"/>
</dbReference>
<dbReference type="Pfam" id="PF13676">
    <property type="entry name" value="TIR_2"/>
    <property type="match status" value="1"/>
</dbReference>
<dbReference type="Proteomes" id="UP001597183">
    <property type="component" value="Unassembled WGS sequence"/>
</dbReference>
<evidence type="ECO:0000313" key="3">
    <source>
        <dbReference type="Proteomes" id="UP001597183"/>
    </source>
</evidence>
<proteinExistence type="predicted"/>
<dbReference type="Gene3D" id="3.40.50.10140">
    <property type="entry name" value="Toll/interleukin-1 receptor homology (TIR) domain"/>
    <property type="match status" value="1"/>
</dbReference>
<organism evidence="2 3">
    <name type="scientific">Actinoplanes sichuanensis</name>
    <dbReference type="NCBI Taxonomy" id="512349"/>
    <lineage>
        <taxon>Bacteria</taxon>
        <taxon>Bacillati</taxon>
        <taxon>Actinomycetota</taxon>
        <taxon>Actinomycetes</taxon>
        <taxon>Micromonosporales</taxon>
        <taxon>Micromonosporaceae</taxon>
        <taxon>Actinoplanes</taxon>
    </lineage>
</organism>
<dbReference type="InterPro" id="IPR000157">
    <property type="entry name" value="TIR_dom"/>
</dbReference>
<keyword evidence="3" id="KW-1185">Reference proteome</keyword>
<sequence>MIDEPTVFISHSSTCSDPGCGCAATRDAAVRLVEQADCRSILDVHELRIGEDWHQRLLEELSESRACIALLSPHALVSDHVFEELLLAKILSNLTGSTFRVLPVLVGGATRTQLKDSRLAKLRLDMKHMPQWTAPKPAPLDLIEVLEGLHTTPPGFPAPVVHDTVAYHLRPLDAEILRRAATLLSLAGPQWPPALPRTVAFGLLQERLLESSPDPLRLALKQLLRRVSMDGRSEVIDRVVPYARVPAEAGEQMRAVAARPSRRLAVLKTSDDRIPDFYLRRASTGDEPWVALRPSGAKPVVGEVRELLHQMLSNGIPPADDAELDRLIRRHEEEEGPIVVLLWQAPDQDLVTRLSAAFPRLSVIFVTEDGDAVPDAVSLRALTETQERALVRLHEELRGKFVRPGPR</sequence>
<evidence type="ECO:0000313" key="2">
    <source>
        <dbReference type="EMBL" id="MFD1364013.1"/>
    </source>
</evidence>